<dbReference type="AlphaFoldDB" id="A0A2Z6GDI8"/>
<dbReference type="Pfam" id="PF12279">
    <property type="entry name" value="DUF3619"/>
    <property type="match status" value="1"/>
</dbReference>
<accession>A0A2Z6GDI8</accession>
<evidence type="ECO:0008006" key="3">
    <source>
        <dbReference type="Google" id="ProtNLM"/>
    </source>
</evidence>
<sequence length="114" mass="12953">MNNDFNIDSVKRLLNRSLTQLDQPTLVRLSEARQRALTAHTEDIRIPVLAESRGNTASHSEHSHHRLQQWGLILLLALGMFSCVTYWEQLSAPSDDEVDIAILIDDLPVEMYAD</sequence>
<evidence type="ECO:0000313" key="1">
    <source>
        <dbReference type="EMBL" id="BBE51608.1"/>
    </source>
</evidence>
<evidence type="ECO:0000313" key="2">
    <source>
        <dbReference type="Proteomes" id="UP000033070"/>
    </source>
</evidence>
<dbReference type="KEGG" id="fam:OYT1_ch2083"/>
<gene>
    <name evidence="1" type="ORF">OYT1_ch2083</name>
</gene>
<keyword evidence="2" id="KW-1185">Reference proteome</keyword>
<proteinExistence type="predicted"/>
<protein>
    <recommendedName>
        <fullName evidence="3">DUF3619 family protein</fullName>
    </recommendedName>
</protein>
<reference evidence="1 2" key="1">
    <citation type="submission" date="2018-06" db="EMBL/GenBank/DDBJ databases">
        <title>OYT1 Genome Sequencing.</title>
        <authorList>
            <person name="Kato S."/>
            <person name="Itoh T."/>
            <person name="Ohkuma M."/>
        </authorList>
    </citation>
    <scope>NUCLEOTIDE SEQUENCE [LARGE SCALE GENOMIC DNA]</scope>
    <source>
        <strain evidence="1 2">OYT1</strain>
    </source>
</reference>
<organism evidence="1 2">
    <name type="scientific">Ferriphaselus amnicola</name>
    <dbReference type="NCBI Taxonomy" id="1188319"/>
    <lineage>
        <taxon>Bacteria</taxon>
        <taxon>Pseudomonadati</taxon>
        <taxon>Pseudomonadota</taxon>
        <taxon>Betaproteobacteria</taxon>
        <taxon>Nitrosomonadales</taxon>
        <taxon>Gallionellaceae</taxon>
        <taxon>Ferriphaselus</taxon>
    </lineage>
</organism>
<dbReference type="STRING" id="1188319.OYT1_01074"/>
<dbReference type="InterPro" id="IPR022064">
    <property type="entry name" value="DUF3619"/>
</dbReference>
<dbReference type="Proteomes" id="UP000033070">
    <property type="component" value="Chromosome"/>
</dbReference>
<dbReference type="RefSeq" id="WP_062626260.1">
    <property type="nucleotide sequence ID" value="NZ_AP018738.1"/>
</dbReference>
<dbReference type="EMBL" id="AP018738">
    <property type="protein sequence ID" value="BBE51608.1"/>
    <property type="molecule type" value="Genomic_DNA"/>
</dbReference>
<name>A0A2Z6GDI8_9PROT</name>